<evidence type="ECO:0000256" key="6">
    <source>
        <dbReference type="ARBA" id="ARBA00038076"/>
    </source>
</evidence>
<keyword evidence="11" id="KW-1185">Reference proteome</keyword>
<comment type="similarity">
    <text evidence="6">Belongs to the ABC-4 integral membrane protein family.</text>
</comment>
<feature type="transmembrane region" description="Helical" evidence="7">
    <location>
        <begin position="371"/>
        <end position="391"/>
    </location>
</feature>
<dbReference type="OrthoDB" id="9770036at2"/>
<feature type="transmembrane region" description="Helical" evidence="7">
    <location>
        <begin position="20"/>
        <end position="40"/>
    </location>
</feature>
<comment type="caution">
    <text evidence="10">The sequence shown here is derived from an EMBL/GenBank/DDBJ whole genome shotgun (WGS) entry which is preliminary data.</text>
</comment>
<sequence length="408" mass="43489">MPGSARVALRSLRAHRLRSALTMLGIIIGVAAVVVMMSIGNGARERIAAQIRSLGTNLISVTPGSARMGSVQLGSGAAPQLTEADAVAIESEIPGVILATPLLYSRAQLTVGSSNWQGVIRGVTPSYFTAREWPVTAGREMIWDDNRRAANVVLLGTTMRDKLFGQADAIDAPLRIRDVPFTVIGVLERKGQSVWGDDQDDVALVPITSARRQFVGTSRASPWQVHNITVKLAEGVSAENTMATIHDLLRQRHRLQPGQEETFMVSNLAEAASVEETSARVVSLLLFAVASVSLVVGGIGIMNIMLVTVTERTREIGLRLAVGARQRDILAQFLVEAITLALLGGILGVSIGIVAAAAIGTFAQWPVVIDLSAVLLAVSFAVCVGVFFGYYPARKAARLQPIEALRTE</sequence>
<evidence type="ECO:0000313" key="10">
    <source>
        <dbReference type="EMBL" id="PSH64268.1"/>
    </source>
</evidence>
<evidence type="ECO:0000256" key="1">
    <source>
        <dbReference type="ARBA" id="ARBA00004651"/>
    </source>
</evidence>
<dbReference type="InterPro" id="IPR050250">
    <property type="entry name" value="Macrolide_Exporter_MacB"/>
</dbReference>
<organism evidence="10 11">
    <name type="scientific">Phyllobacterium brassicacearum</name>
    <dbReference type="NCBI Taxonomy" id="314235"/>
    <lineage>
        <taxon>Bacteria</taxon>
        <taxon>Pseudomonadati</taxon>
        <taxon>Pseudomonadota</taxon>
        <taxon>Alphaproteobacteria</taxon>
        <taxon>Hyphomicrobiales</taxon>
        <taxon>Phyllobacteriaceae</taxon>
        <taxon>Phyllobacterium</taxon>
    </lineage>
</organism>
<dbReference type="Pfam" id="PF12704">
    <property type="entry name" value="MacB_PCD"/>
    <property type="match status" value="1"/>
</dbReference>
<feature type="transmembrane region" description="Helical" evidence="7">
    <location>
        <begin position="330"/>
        <end position="359"/>
    </location>
</feature>
<evidence type="ECO:0000313" key="11">
    <source>
        <dbReference type="Proteomes" id="UP000241444"/>
    </source>
</evidence>
<evidence type="ECO:0000256" key="4">
    <source>
        <dbReference type="ARBA" id="ARBA00022989"/>
    </source>
</evidence>
<comment type="subcellular location">
    <subcellularLocation>
        <location evidence="1">Cell membrane</location>
        <topology evidence="1">Multi-pass membrane protein</topology>
    </subcellularLocation>
</comment>
<evidence type="ECO:0000256" key="3">
    <source>
        <dbReference type="ARBA" id="ARBA00022692"/>
    </source>
</evidence>
<evidence type="ECO:0000259" key="9">
    <source>
        <dbReference type="Pfam" id="PF12704"/>
    </source>
</evidence>
<dbReference type="EMBL" id="PGGO01000021">
    <property type="protein sequence ID" value="PSH64268.1"/>
    <property type="molecule type" value="Genomic_DNA"/>
</dbReference>
<dbReference type="Proteomes" id="UP000241444">
    <property type="component" value="Unassembled WGS sequence"/>
</dbReference>
<evidence type="ECO:0000256" key="5">
    <source>
        <dbReference type="ARBA" id="ARBA00023136"/>
    </source>
</evidence>
<dbReference type="InterPro" id="IPR025857">
    <property type="entry name" value="MacB_PCD"/>
</dbReference>
<dbReference type="InterPro" id="IPR003838">
    <property type="entry name" value="ABC3_permease_C"/>
</dbReference>
<protein>
    <submittedName>
        <fullName evidence="10">Multidrug ABC transporter substrate-binding protein</fullName>
    </submittedName>
</protein>
<keyword evidence="2" id="KW-1003">Cell membrane</keyword>
<dbReference type="PANTHER" id="PTHR30572:SF4">
    <property type="entry name" value="ABC TRANSPORTER PERMEASE YTRF"/>
    <property type="match status" value="1"/>
</dbReference>
<evidence type="ECO:0000256" key="7">
    <source>
        <dbReference type="SAM" id="Phobius"/>
    </source>
</evidence>
<dbReference type="AlphaFoldDB" id="A0A2P7BCT6"/>
<feature type="domain" description="ABC3 transporter permease C-terminal" evidence="8">
    <location>
        <begin position="288"/>
        <end position="401"/>
    </location>
</feature>
<keyword evidence="5 7" id="KW-0472">Membrane</keyword>
<dbReference type="Pfam" id="PF02687">
    <property type="entry name" value="FtsX"/>
    <property type="match status" value="1"/>
</dbReference>
<dbReference type="GO" id="GO:0005886">
    <property type="term" value="C:plasma membrane"/>
    <property type="evidence" value="ECO:0007669"/>
    <property type="project" value="UniProtKB-SubCell"/>
</dbReference>
<evidence type="ECO:0000259" key="8">
    <source>
        <dbReference type="Pfam" id="PF02687"/>
    </source>
</evidence>
<gene>
    <name evidence="10" type="ORF">CU102_22360</name>
</gene>
<name>A0A2P7BCT6_9HYPH</name>
<evidence type="ECO:0000256" key="2">
    <source>
        <dbReference type="ARBA" id="ARBA00022475"/>
    </source>
</evidence>
<feature type="domain" description="MacB-like periplasmic core" evidence="9">
    <location>
        <begin position="19"/>
        <end position="246"/>
    </location>
</feature>
<dbReference type="PANTHER" id="PTHR30572">
    <property type="entry name" value="MEMBRANE COMPONENT OF TRANSPORTER-RELATED"/>
    <property type="match status" value="1"/>
</dbReference>
<keyword evidence="4 7" id="KW-1133">Transmembrane helix</keyword>
<keyword evidence="3 7" id="KW-0812">Transmembrane</keyword>
<reference evidence="11" key="1">
    <citation type="submission" date="2017-11" db="EMBL/GenBank/DDBJ databases">
        <authorList>
            <person name="Kuznetsova I."/>
            <person name="Sazanova A."/>
            <person name="Chirak E."/>
            <person name="Safronova V."/>
            <person name="Willems A."/>
        </authorList>
    </citation>
    <scope>NUCLEOTIDE SEQUENCE [LARGE SCALE GENOMIC DNA]</scope>
    <source>
        <strain evidence="11">STM 196</strain>
    </source>
</reference>
<proteinExistence type="inferred from homology"/>
<dbReference type="GO" id="GO:0022857">
    <property type="term" value="F:transmembrane transporter activity"/>
    <property type="evidence" value="ECO:0007669"/>
    <property type="project" value="TreeGrafter"/>
</dbReference>
<accession>A0A2P7BCT6</accession>
<feature type="transmembrane region" description="Helical" evidence="7">
    <location>
        <begin position="284"/>
        <end position="309"/>
    </location>
</feature>